<accession>A0A7D7SJ93</accession>
<gene>
    <name evidence="1" type="ORF">H3L94_04585</name>
</gene>
<reference evidence="1 2" key="1">
    <citation type="submission" date="2020-07" db="EMBL/GenBank/DDBJ databases">
        <title>Genomic diversity of species in the Neisseriaceae family.</title>
        <authorList>
            <person name="Vincent A.T."/>
            <person name="Bernet E."/>
            <person name="Veyrier F.J."/>
        </authorList>
    </citation>
    <scope>NUCLEOTIDE SEQUENCE [LARGE SCALE GENOMIC DNA]</scope>
    <source>
        <strain evidence="1 2">DSM 22244</strain>
    </source>
</reference>
<proteinExistence type="predicted"/>
<evidence type="ECO:0000313" key="1">
    <source>
        <dbReference type="EMBL" id="QMT41307.1"/>
    </source>
</evidence>
<dbReference type="EMBL" id="CP059567">
    <property type="protein sequence ID" value="QMT41307.1"/>
    <property type="molecule type" value="Genomic_DNA"/>
</dbReference>
<organism evidence="1 2">
    <name type="scientific">Neisseria shayeganii</name>
    <dbReference type="NCBI Taxonomy" id="607712"/>
    <lineage>
        <taxon>Bacteria</taxon>
        <taxon>Pseudomonadati</taxon>
        <taxon>Pseudomonadota</taxon>
        <taxon>Betaproteobacteria</taxon>
        <taxon>Neisseriales</taxon>
        <taxon>Neisseriaceae</taxon>
        <taxon>Neisseria</taxon>
    </lineage>
</organism>
<protein>
    <recommendedName>
        <fullName evidence="3">Lipoprotein</fullName>
    </recommendedName>
</protein>
<dbReference type="RefSeq" id="WP_182122849.1">
    <property type="nucleotide sequence ID" value="NZ_CP059567.1"/>
</dbReference>
<dbReference type="AlphaFoldDB" id="A0A7D7SJ93"/>
<evidence type="ECO:0008006" key="3">
    <source>
        <dbReference type="Google" id="ProtNLM"/>
    </source>
</evidence>
<sequence length="256" mass="29671">MKNLFIIIVSLMLVACSSEPELLIEKFHDEYFKGFGTKGAENRYWIDKHIYIYAAYDRQSIIDDYSGIPGCVIHVYNLETSSALSGISVDKALRYLNEIDTPSGAKWLPESSVPSSYYLVGENPGSVRSIWFKQSELPKDIFNPFNVDLSDFYQDKNKVQSPVKTDLDECLKFLYDGSDKQTYTEKYRLDFLEKYREGIAEKYTRLDFVDALQDQDTLIRMDPYCRSNITYFFNTKRSLFIVASSGREKYPNPFCS</sequence>
<dbReference type="Proteomes" id="UP000514752">
    <property type="component" value="Chromosome"/>
</dbReference>
<dbReference type="PROSITE" id="PS51257">
    <property type="entry name" value="PROKAR_LIPOPROTEIN"/>
    <property type="match status" value="1"/>
</dbReference>
<dbReference type="KEGG" id="nsg:H3L94_04585"/>
<evidence type="ECO:0000313" key="2">
    <source>
        <dbReference type="Proteomes" id="UP000514752"/>
    </source>
</evidence>
<name>A0A7D7SJ93_9NEIS</name>